<feature type="transmembrane region" description="Helical" evidence="2">
    <location>
        <begin position="66"/>
        <end position="89"/>
    </location>
</feature>
<feature type="region of interest" description="Disordered" evidence="1">
    <location>
        <begin position="102"/>
        <end position="123"/>
    </location>
</feature>
<evidence type="ECO:0000313" key="3">
    <source>
        <dbReference type="EMBL" id="MTD17509.1"/>
    </source>
</evidence>
<keyword evidence="4" id="KW-1185">Reference proteome</keyword>
<feature type="compositionally biased region" description="Polar residues" evidence="1">
    <location>
        <begin position="110"/>
        <end position="123"/>
    </location>
</feature>
<keyword evidence="2" id="KW-0812">Transmembrane</keyword>
<dbReference type="EMBL" id="WLYK01000022">
    <property type="protein sequence ID" value="MTD17509.1"/>
    <property type="molecule type" value="Genomic_DNA"/>
</dbReference>
<accession>A0A7K1FVX9</accession>
<dbReference type="RefSeq" id="WP_154771503.1">
    <property type="nucleotide sequence ID" value="NZ_WLYK01000022.1"/>
</dbReference>
<proteinExistence type="predicted"/>
<keyword evidence="2" id="KW-1133">Transmembrane helix</keyword>
<feature type="transmembrane region" description="Helical" evidence="2">
    <location>
        <begin position="37"/>
        <end position="54"/>
    </location>
</feature>
<name>A0A7K1FVX9_9ACTN</name>
<dbReference type="Proteomes" id="UP000460221">
    <property type="component" value="Unassembled WGS sequence"/>
</dbReference>
<evidence type="ECO:0000256" key="2">
    <source>
        <dbReference type="SAM" id="Phobius"/>
    </source>
</evidence>
<dbReference type="AlphaFoldDB" id="A0A7K1FVX9"/>
<reference evidence="3 4" key="1">
    <citation type="submission" date="2019-11" db="EMBL/GenBank/DDBJ databases">
        <authorList>
            <person name="Jiang L.-Q."/>
        </authorList>
    </citation>
    <scope>NUCLEOTIDE SEQUENCE [LARGE SCALE GENOMIC DNA]</scope>
    <source>
        <strain evidence="3 4">YIM 132087</strain>
    </source>
</reference>
<gene>
    <name evidence="3" type="ORF">GIS00_26630</name>
</gene>
<sequence length="123" mass="12988">MSLALLATLPPLPPTLESVPGWVDEGQLQMSWAGEGLFFVVIAWGAGAAGTFALRGTGWSVSTVIALVALGVTLLAFVIALLALGRLVIRSSTSTLRQTWSSSSRVRSSGPYTWHSSHSRSSF</sequence>
<evidence type="ECO:0000256" key="1">
    <source>
        <dbReference type="SAM" id="MobiDB-lite"/>
    </source>
</evidence>
<organism evidence="3 4">
    <name type="scientific">Nakamurella alba</name>
    <dbReference type="NCBI Taxonomy" id="2665158"/>
    <lineage>
        <taxon>Bacteria</taxon>
        <taxon>Bacillati</taxon>
        <taxon>Actinomycetota</taxon>
        <taxon>Actinomycetes</taxon>
        <taxon>Nakamurellales</taxon>
        <taxon>Nakamurellaceae</taxon>
        <taxon>Nakamurella</taxon>
    </lineage>
</organism>
<comment type="caution">
    <text evidence="3">The sequence shown here is derived from an EMBL/GenBank/DDBJ whole genome shotgun (WGS) entry which is preliminary data.</text>
</comment>
<keyword evidence="2" id="KW-0472">Membrane</keyword>
<protein>
    <submittedName>
        <fullName evidence="3">Uncharacterized protein</fullName>
    </submittedName>
</protein>
<evidence type="ECO:0000313" key="4">
    <source>
        <dbReference type="Proteomes" id="UP000460221"/>
    </source>
</evidence>